<gene>
    <name evidence="1" type="ORF">DPMN_110071</name>
</gene>
<accession>A0A9D4QMN5</accession>
<comment type="caution">
    <text evidence="1">The sequence shown here is derived from an EMBL/GenBank/DDBJ whole genome shotgun (WGS) entry which is preliminary data.</text>
</comment>
<dbReference type="Proteomes" id="UP000828390">
    <property type="component" value="Unassembled WGS sequence"/>
</dbReference>
<reference evidence="1" key="2">
    <citation type="submission" date="2020-11" db="EMBL/GenBank/DDBJ databases">
        <authorList>
            <person name="McCartney M.A."/>
            <person name="Auch B."/>
            <person name="Kono T."/>
            <person name="Mallez S."/>
            <person name="Becker A."/>
            <person name="Gohl D.M."/>
            <person name="Silverstein K.A.T."/>
            <person name="Koren S."/>
            <person name="Bechman K.B."/>
            <person name="Herman A."/>
            <person name="Abrahante J.E."/>
            <person name="Garbe J."/>
        </authorList>
    </citation>
    <scope>NUCLEOTIDE SEQUENCE</scope>
    <source>
        <strain evidence="1">Duluth1</strain>
        <tissue evidence="1">Whole animal</tissue>
    </source>
</reference>
<name>A0A9D4QMN5_DREPO</name>
<dbReference type="EMBL" id="JAIWYP010000004">
    <property type="protein sequence ID" value="KAH3836698.1"/>
    <property type="molecule type" value="Genomic_DNA"/>
</dbReference>
<dbReference type="AlphaFoldDB" id="A0A9D4QMN5"/>
<evidence type="ECO:0008006" key="3">
    <source>
        <dbReference type="Google" id="ProtNLM"/>
    </source>
</evidence>
<sequence>MNGTETSISYLSHYIQSNKHIQGISLEPDEEIKQSLFPDDATYFLNDSSDSFNHLIESLTLFGMASGLKLNTSKCTVLRGALGDIWAWLRLGDTDYTGGGSTLNNLVNNASVGSKCAGC</sequence>
<protein>
    <recommendedName>
        <fullName evidence="3">Reverse transcriptase domain-containing protein</fullName>
    </recommendedName>
</protein>
<proteinExistence type="predicted"/>
<keyword evidence="2" id="KW-1185">Reference proteome</keyword>
<reference evidence="1" key="1">
    <citation type="journal article" date="2019" name="bioRxiv">
        <title>The Genome of the Zebra Mussel, Dreissena polymorpha: A Resource for Invasive Species Research.</title>
        <authorList>
            <person name="McCartney M.A."/>
            <person name="Auch B."/>
            <person name="Kono T."/>
            <person name="Mallez S."/>
            <person name="Zhang Y."/>
            <person name="Obille A."/>
            <person name="Becker A."/>
            <person name="Abrahante J.E."/>
            <person name="Garbe J."/>
            <person name="Badalamenti J.P."/>
            <person name="Herman A."/>
            <person name="Mangelson H."/>
            <person name="Liachko I."/>
            <person name="Sullivan S."/>
            <person name="Sone E.D."/>
            <person name="Koren S."/>
            <person name="Silverstein K.A.T."/>
            <person name="Beckman K.B."/>
            <person name="Gohl D.M."/>
        </authorList>
    </citation>
    <scope>NUCLEOTIDE SEQUENCE</scope>
    <source>
        <strain evidence="1">Duluth1</strain>
        <tissue evidence="1">Whole animal</tissue>
    </source>
</reference>
<evidence type="ECO:0000313" key="2">
    <source>
        <dbReference type="Proteomes" id="UP000828390"/>
    </source>
</evidence>
<organism evidence="1 2">
    <name type="scientific">Dreissena polymorpha</name>
    <name type="common">Zebra mussel</name>
    <name type="synonym">Mytilus polymorpha</name>
    <dbReference type="NCBI Taxonomy" id="45954"/>
    <lineage>
        <taxon>Eukaryota</taxon>
        <taxon>Metazoa</taxon>
        <taxon>Spiralia</taxon>
        <taxon>Lophotrochozoa</taxon>
        <taxon>Mollusca</taxon>
        <taxon>Bivalvia</taxon>
        <taxon>Autobranchia</taxon>
        <taxon>Heteroconchia</taxon>
        <taxon>Euheterodonta</taxon>
        <taxon>Imparidentia</taxon>
        <taxon>Neoheterodontei</taxon>
        <taxon>Myida</taxon>
        <taxon>Dreissenoidea</taxon>
        <taxon>Dreissenidae</taxon>
        <taxon>Dreissena</taxon>
    </lineage>
</organism>
<evidence type="ECO:0000313" key="1">
    <source>
        <dbReference type="EMBL" id="KAH3836698.1"/>
    </source>
</evidence>